<gene>
    <name evidence="8" type="ORF">AX774_g7664</name>
</gene>
<reference evidence="9" key="1">
    <citation type="submission" date="2017-01" db="EMBL/GenBank/DDBJ databases">
        <authorList>
            <person name="Wang Y."/>
            <person name="White M."/>
            <person name="Kvist S."/>
            <person name="Moncalvo J.-M."/>
        </authorList>
    </citation>
    <scope>NUCLEOTIDE SEQUENCE [LARGE SCALE GENOMIC DNA]</scope>
    <source>
        <strain evidence="9">COL-18-3</strain>
    </source>
</reference>
<evidence type="ECO:0000313" key="8">
    <source>
        <dbReference type="EMBL" id="OMH78931.1"/>
    </source>
</evidence>
<dbReference type="GO" id="GO:0016787">
    <property type="term" value="F:hydrolase activity"/>
    <property type="evidence" value="ECO:0007669"/>
    <property type="project" value="UniProtKB-KW"/>
</dbReference>
<dbReference type="InterPro" id="IPR050951">
    <property type="entry name" value="Retrovirus_Pol_polyprotein"/>
</dbReference>
<dbReference type="SUPFAM" id="SSF56672">
    <property type="entry name" value="DNA/RNA polymerases"/>
    <property type="match status" value="1"/>
</dbReference>
<evidence type="ECO:0000256" key="2">
    <source>
        <dbReference type="ARBA" id="ARBA00022695"/>
    </source>
</evidence>
<dbReference type="PANTHER" id="PTHR37984">
    <property type="entry name" value="PROTEIN CBG26694"/>
    <property type="match status" value="1"/>
</dbReference>
<keyword evidence="3" id="KW-0540">Nuclease</keyword>
<accession>A0A1R1PDB3</accession>
<keyword evidence="9" id="KW-1185">Reference proteome</keyword>
<name>A0A1R1PDB3_ZANCU</name>
<dbReference type="Pfam" id="PF17917">
    <property type="entry name" value="RT_RNaseH"/>
    <property type="match status" value="1"/>
</dbReference>
<comment type="caution">
    <text evidence="8">The sequence shown here is derived from an EMBL/GenBank/DDBJ whole genome shotgun (WGS) entry which is preliminary data.</text>
</comment>
<evidence type="ECO:0000256" key="3">
    <source>
        <dbReference type="ARBA" id="ARBA00022722"/>
    </source>
</evidence>
<organism evidence="8 9">
    <name type="scientific">Zancudomyces culisetae</name>
    <name type="common">Gut fungus</name>
    <name type="synonym">Smittium culisetae</name>
    <dbReference type="NCBI Taxonomy" id="1213189"/>
    <lineage>
        <taxon>Eukaryota</taxon>
        <taxon>Fungi</taxon>
        <taxon>Fungi incertae sedis</taxon>
        <taxon>Zoopagomycota</taxon>
        <taxon>Kickxellomycotina</taxon>
        <taxon>Harpellomycetes</taxon>
        <taxon>Harpellales</taxon>
        <taxon>Legeriomycetaceae</taxon>
        <taxon>Zancudomyces</taxon>
    </lineage>
</organism>
<dbReference type="InterPro" id="IPR041373">
    <property type="entry name" value="RT_RNaseH"/>
</dbReference>
<keyword evidence="4" id="KW-0255">Endonuclease</keyword>
<evidence type="ECO:0000256" key="4">
    <source>
        <dbReference type="ARBA" id="ARBA00022759"/>
    </source>
</evidence>
<dbReference type="CDD" id="cd09274">
    <property type="entry name" value="RNase_HI_RT_Ty3"/>
    <property type="match status" value="1"/>
</dbReference>
<dbReference type="GO" id="GO:0004519">
    <property type="term" value="F:endonuclease activity"/>
    <property type="evidence" value="ECO:0007669"/>
    <property type="project" value="UniProtKB-KW"/>
</dbReference>
<dbReference type="PANTHER" id="PTHR37984:SF5">
    <property type="entry name" value="PROTEIN NYNRIN-LIKE"/>
    <property type="match status" value="1"/>
</dbReference>
<dbReference type="InterPro" id="IPR043502">
    <property type="entry name" value="DNA/RNA_pol_sf"/>
</dbReference>
<proteinExistence type="predicted"/>
<evidence type="ECO:0000313" key="9">
    <source>
        <dbReference type="Proteomes" id="UP000188320"/>
    </source>
</evidence>
<dbReference type="GO" id="GO:0003964">
    <property type="term" value="F:RNA-directed DNA polymerase activity"/>
    <property type="evidence" value="ECO:0007669"/>
    <property type="project" value="UniProtKB-KW"/>
</dbReference>
<keyword evidence="5" id="KW-0378">Hydrolase</keyword>
<keyword evidence="1" id="KW-0808">Transferase</keyword>
<dbReference type="Proteomes" id="UP000188320">
    <property type="component" value="Unassembled WGS sequence"/>
</dbReference>
<evidence type="ECO:0000256" key="5">
    <source>
        <dbReference type="ARBA" id="ARBA00022801"/>
    </source>
</evidence>
<dbReference type="OrthoDB" id="4488294at2759"/>
<evidence type="ECO:0000259" key="7">
    <source>
        <dbReference type="Pfam" id="PF17917"/>
    </source>
</evidence>
<keyword evidence="6" id="KW-0695">RNA-directed DNA polymerase</keyword>
<dbReference type="EMBL" id="LSSK01001724">
    <property type="protein sequence ID" value="OMH78931.1"/>
    <property type="molecule type" value="Genomic_DNA"/>
</dbReference>
<evidence type="ECO:0000256" key="1">
    <source>
        <dbReference type="ARBA" id="ARBA00022679"/>
    </source>
</evidence>
<protein>
    <submittedName>
        <fullName evidence="8">Retrovirus-related Pol polyprotein from transposon</fullName>
    </submittedName>
</protein>
<keyword evidence="2" id="KW-0548">Nucleotidyltransferase</keyword>
<dbReference type="AlphaFoldDB" id="A0A1R1PDB3"/>
<sequence length="160" mass="18894">MQEEGKRPISYASRITNVYEKNYSVTHLEGLAVIWSIKKFKYYLWGKHFTIRTDHKSLLQLFDGTEITGRVARWAMILRNYNYTITHCPGKYNPADALSRLEQEREHLHKDTIDICSLDYLYYKAMKAYLDTQSIRIMRVRHSVNASETSAENTSFKMTR</sequence>
<evidence type="ECO:0000256" key="6">
    <source>
        <dbReference type="ARBA" id="ARBA00022918"/>
    </source>
</evidence>
<feature type="domain" description="Reverse transcriptase RNase H-like" evidence="7">
    <location>
        <begin position="3"/>
        <end position="81"/>
    </location>
</feature>